<sequence length="76" mass="8342">MQIRSISIKLLILIKNIERMAKGKEVTADKSRPEKVTDSPGTLIKTNGSNPGGSREVPRPRETERPQPTEAEAANC</sequence>
<reference evidence="2 4" key="2">
    <citation type="submission" date="2018-11" db="EMBL/GenBank/DDBJ databases">
        <authorList>
            <consortium name="Pathogen Informatics"/>
        </authorList>
    </citation>
    <scope>NUCLEOTIDE SEQUENCE [LARGE SCALE GENOMIC DNA]</scope>
</reference>
<evidence type="ECO:0000313" key="4">
    <source>
        <dbReference type="Proteomes" id="UP000274756"/>
    </source>
</evidence>
<evidence type="ECO:0000313" key="5">
    <source>
        <dbReference type="WBParaSite" id="DME_0001037301-mRNA-1"/>
    </source>
</evidence>
<evidence type="ECO:0000313" key="2">
    <source>
        <dbReference type="EMBL" id="VDN53870.1"/>
    </source>
</evidence>
<evidence type="ECO:0000256" key="1">
    <source>
        <dbReference type="SAM" id="MobiDB-lite"/>
    </source>
</evidence>
<dbReference type="Proteomes" id="UP000038040">
    <property type="component" value="Unplaced"/>
</dbReference>
<feature type="compositionally biased region" description="Basic and acidic residues" evidence="1">
    <location>
        <begin position="23"/>
        <end position="37"/>
    </location>
</feature>
<reference evidence="5" key="1">
    <citation type="submission" date="2017-02" db="UniProtKB">
        <authorList>
            <consortium name="WormBaseParasite"/>
        </authorList>
    </citation>
    <scope>IDENTIFICATION</scope>
</reference>
<accession>A0A0N4UQR8</accession>
<feature type="compositionally biased region" description="Basic and acidic residues" evidence="1">
    <location>
        <begin position="56"/>
        <end position="67"/>
    </location>
</feature>
<organism evidence="3 5">
    <name type="scientific">Dracunculus medinensis</name>
    <name type="common">Guinea worm</name>
    <dbReference type="NCBI Taxonomy" id="318479"/>
    <lineage>
        <taxon>Eukaryota</taxon>
        <taxon>Metazoa</taxon>
        <taxon>Ecdysozoa</taxon>
        <taxon>Nematoda</taxon>
        <taxon>Chromadorea</taxon>
        <taxon>Rhabditida</taxon>
        <taxon>Spirurina</taxon>
        <taxon>Dracunculoidea</taxon>
        <taxon>Dracunculidae</taxon>
        <taxon>Dracunculus</taxon>
    </lineage>
</organism>
<gene>
    <name evidence="2" type="ORF">DME_LOCUS3843</name>
</gene>
<feature type="region of interest" description="Disordered" evidence="1">
    <location>
        <begin position="23"/>
        <end position="76"/>
    </location>
</feature>
<dbReference type="AlphaFoldDB" id="A0A0N4UQR8"/>
<protein>
    <submittedName>
        <fullName evidence="2 5">Uncharacterized protein</fullName>
    </submittedName>
</protein>
<dbReference type="EMBL" id="UYYG01000199">
    <property type="protein sequence ID" value="VDN53870.1"/>
    <property type="molecule type" value="Genomic_DNA"/>
</dbReference>
<proteinExistence type="predicted"/>
<name>A0A0N4UQR8_DRAME</name>
<dbReference type="Proteomes" id="UP000274756">
    <property type="component" value="Unassembled WGS sequence"/>
</dbReference>
<evidence type="ECO:0000313" key="3">
    <source>
        <dbReference type="Proteomes" id="UP000038040"/>
    </source>
</evidence>
<dbReference type="WBParaSite" id="DME_0001037301-mRNA-1">
    <property type="protein sequence ID" value="DME_0001037301-mRNA-1"/>
    <property type="gene ID" value="DME_0001037301"/>
</dbReference>
<keyword evidence="4" id="KW-1185">Reference proteome</keyword>